<dbReference type="InterPro" id="IPR011990">
    <property type="entry name" value="TPR-like_helical_dom_sf"/>
</dbReference>
<dbReference type="Pfam" id="PF19933">
    <property type="entry name" value="DUF6396"/>
    <property type="match status" value="1"/>
</dbReference>
<evidence type="ECO:0000313" key="3">
    <source>
        <dbReference type="EMBL" id="ACT51672.1"/>
    </source>
</evidence>
<dbReference type="RefSeq" id="WP_015830940.1">
    <property type="nucleotide sequence ID" value="NC_012969.1"/>
</dbReference>
<keyword evidence="1" id="KW-0472">Membrane</keyword>
<feature type="transmembrane region" description="Helical" evidence="1">
    <location>
        <begin position="12"/>
        <end position="35"/>
    </location>
</feature>
<keyword evidence="1" id="KW-1133">Transmembrane helix</keyword>
<gene>
    <name evidence="3" type="ordered locus">Msip34_2435</name>
</gene>
<dbReference type="eggNOG" id="COG0790">
    <property type="taxonomic scope" value="Bacteria"/>
</dbReference>
<dbReference type="AlphaFoldDB" id="C6XAD1"/>
<dbReference type="Gene3D" id="1.25.40.10">
    <property type="entry name" value="Tetratricopeptide repeat domain"/>
    <property type="match status" value="1"/>
</dbReference>
<reference evidence="4" key="1">
    <citation type="submission" date="2009-07" db="EMBL/GenBank/DDBJ databases">
        <title>Complete sequence of chromosome of Methylovorus sp. SIP3-4.</title>
        <authorList>
            <person name="Lucas S."/>
            <person name="Copeland A."/>
            <person name="Lapidus A."/>
            <person name="Glavina del Rio T."/>
            <person name="Tice H."/>
            <person name="Bruce D."/>
            <person name="Goodwin L."/>
            <person name="Pitluck S."/>
            <person name="Clum A."/>
            <person name="Larimer F."/>
            <person name="Land M."/>
            <person name="Hauser L."/>
            <person name="Kyrpides N."/>
            <person name="Mikhailova N."/>
            <person name="Kayluzhnaya M."/>
            <person name="Chistoserdova L."/>
        </authorList>
    </citation>
    <scope>NUCLEOTIDE SEQUENCE [LARGE SCALE GENOMIC DNA]</scope>
    <source>
        <strain evidence="4">SIP3-4</strain>
    </source>
</reference>
<evidence type="ECO:0000256" key="1">
    <source>
        <dbReference type="SAM" id="Phobius"/>
    </source>
</evidence>
<dbReference type="OrthoDB" id="6522601at2"/>
<sequence precursor="true">MMHTRFPHSRLVKAMTITLLLALFVGSIFLILHFYPIMPTPLAYQQPFTAQSDLTLLREPEVLPRNINLLAFDPHRDSNQFTCRHAADHAPALTTQAQALHEQAMTLTSGLLWPEEQNWPAAMKLWQQAASMGHWKAALMWLQNARTGVGINSSKGAFYVPPATPETVLKGTEALMRQGVADAFFWMGDYHLNGYGLKRADADRAWAFWQLAADMGSAKAQTKIASVLGLGSRDMETQPDFRGEWANEPLMLKLLECAHAQGYGPASVPLGRELDLNAEAGRAVNADTDAQYRRALQVLHDGVKVGSEDAANYLFVAFDDGDALVQYAKDPARARRYKTLADALYNDPDRRFPNLDKVLPLPPAKLPQWDSNPKTLIDAAQGVRVTPKPVSLPAHKAHGRAHVPEGEAIFMLPNFTPTPFAGFKSILSAPGVRTGIAHAPRSGYYQASSVFDHVLGPQEYGVEAYARQQAITGLAPLFYEAGEPMRLTRQVTEDFWFEDDSGHAGIVWQFVGEAKKQYVPTDWLAKRGTVLPIASASGTFCEEGEVCPQSGIWQPVVTVKDHALYKRFNSGFSSEGWRHQSFVVQGEPLPSLTAKLGLPLETPDQAIRWRLMWACERGFDLPERA</sequence>
<dbReference type="InterPro" id="IPR045653">
    <property type="entry name" value="DUF6396"/>
</dbReference>
<reference evidence="3 4" key="2">
    <citation type="journal article" date="2011" name="J. Bacteriol.">
        <title>Genomes of three methylotrophs from a single niche uncover genetic and metabolic divergence of Methylophilaceae.</title>
        <authorList>
            <person name="Lapidus A."/>
            <person name="Clum A."/>
            <person name="Labutti K."/>
            <person name="Kaluzhnaya M.G."/>
            <person name="Lim S."/>
            <person name="Beck D.A."/>
            <person name="Glavina Del Rio T."/>
            <person name="Nolan M."/>
            <person name="Mavromatis K."/>
            <person name="Huntemann M."/>
            <person name="Lucas S."/>
            <person name="Lidstrom M.E."/>
            <person name="Ivanova N."/>
            <person name="Chistoserdova L."/>
        </authorList>
    </citation>
    <scope>NUCLEOTIDE SEQUENCE [LARGE SCALE GENOMIC DNA]</scope>
    <source>
        <strain evidence="3 4">SIP3-4</strain>
    </source>
</reference>
<evidence type="ECO:0000313" key="4">
    <source>
        <dbReference type="Proteomes" id="UP000002743"/>
    </source>
</evidence>
<proteinExistence type="predicted"/>
<dbReference type="KEGG" id="mei:Msip34_2435"/>
<keyword evidence="1" id="KW-0812">Transmembrane</keyword>
<dbReference type="HOGENOM" id="CLU_040023_0_0_4"/>
<feature type="domain" description="DUF6396" evidence="2">
    <location>
        <begin position="325"/>
        <end position="372"/>
    </location>
</feature>
<dbReference type="STRING" id="582744.Msip34_2435"/>
<dbReference type="Proteomes" id="UP000002743">
    <property type="component" value="Chromosome"/>
</dbReference>
<evidence type="ECO:0000259" key="2">
    <source>
        <dbReference type="Pfam" id="PF19933"/>
    </source>
</evidence>
<dbReference type="SUPFAM" id="SSF81901">
    <property type="entry name" value="HCP-like"/>
    <property type="match status" value="1"/>
</dbReference>
<dbReference type="EMBL" id="CP001674">
    <property type="protein sequence ID" value="ACT51672.1"/>
    <property type="molecule type" value="Genomic_DNA"/>
</dbReference>
<protein>
    <submittedName>
        <fullName evidence="3">Sel1 repeat-containing protein</fullName>
    </submittedName>
</protein>
<name>C6XAD1_METGS</name>
<organism evidence="3 4">
    <name type="scientific">Methylovorus glucosotrophus (strain SIP3-4)</name>
    <dbReference type="NCBI Taxonomy" id="582744"/>
    <lineage>
        <taxon>Bacteria</taxon>
        <taxon>Pseudomonadati</taxon>
        <taxon>Pseudomonadota</taxon>
        <taxon>Betaproteobacteria</taxon>
        <taxon>Nitrosomonadales</taxon>
        <taxon>Methylophilaceae</taxon>
        <taxon>Methylovorus</taxon>
    </lineage>
</organism>
<accession>C6XAD1</accession>
<keyword evidence="4" id="KW-1185">Reference proteome</keyword>